<protein>
    <submittedName>
        <fullName evidence="3">Uncharacterized protein</fullName>
    </submittedName>
</protein>
<accession>A0A914YHV0</accession>
<feature type="compositionally biased region" description="Gly residues" evidence="1">
    <location>
        <begin position="35"/>
        <end position="58"/>
    </location>
</feature>
<dbReference type="Proteomes" id="UP000887577">
    <property type="component" value="Unplaced"/>
</dbReference>
<proteinExistence type="predicted"/>
<organism evidence="2 3">
    <name type="scientific">Panagrolaimus superbus</name>
    <dbReference type="NCBI Taxonomy" id="310955"/>
    <lineage>
        <taxon>Eukaryota</taxon>
        <taxon>Metazoa</taxon>
        <taxon>Ecdysozoa</taxon>
        <taxon>Nematoda</taxon>
        <taxon>Chromadorea</taxon>
        <taxon>Rhabditida</taxon>
        <taxon>Tylenchina</taxon>
        <taxon>Panagrolaimomorpha</taxon>
        <taxon>Panagrolaimoidea</taxon>
        <taxon>Panagrolaimidae</taxon>
        <taxon>Panagrolaimus</taxon>
    </lineage>
</organism>
<reference evidence="3" key="1">
    <citation type="submission" date="2022-11" db="UniProtKB">
        <authorList>
            <consortium name="WormBaseParasite"/>
        </authorList>
    </citation>
    <scope>IDENTIFICATION</scope>
</reference>
<name>A0A914YHV0_9BILA</name>
<evidence type="ECO:0000313" key="2">
    <source>
        <dbReference type="Proteomes" id="UP000887577"/>
    </source>
</evidence>
<feature type="region of interest" description="Disordered" evidence="1">
    <location>
        <begin position="1"/>
        <end position="92"/>
    </location>
</feature>
<dbReference type="WBParaSite" id="PSU_v2.g16884.t1">
    <property type="protein sequence ID" value="PSU_v2.g16884.t1"/>
    <property type="gene ID" value="PSU_v2.g16884"/>
</dbReference>
<dbReference type="AlphaFoldDB" id="A0A914YHV0"/>
<feature type="compositionally biased region" description="Low complexity" evidence="1">
    <location>
        <begin position="23"/>
        <end position="34"/>
    </location>
</feature>
<sequence length="119" mass="12730">MSYNQRGNSRGDRGNGGYGGGQQQRSDTYGQRSDGYGGGRGRGGAGRGGGGNRGGRGGDAIQDVNLDNRRERTKIRDDMEKHFKDHEIPEGDSILEEKMAPGAVSKSKQQFHTNAFGVA</sequence>
<keyword evidence="2" id="KW-1185">Reference proteome</keyword>
<evidence type="ECO:0000313" key="3">
    <source>
        <dbReference type="WBParaSite" id="PSU_v2.g16884.t1"/>
    </source>
</evidence>
<evidence type="ECO:0000256" key="1">
    <source>
        <dbReference type="SAM" id="MobiDB-lite"/>
    </source>
</evidence>
<feature type="compositionally biased region" description="Basic and acidic residues" evidence="1">
    <location>
        <begin position="66"/>
        <end position="92"/>
    </location>
</feature>